<comment type="subcellular location">
    <subcellularLocation>
        <location evidence="1">Nucleus</location>
    </subcellularLocation>
</comment>
<organism evidence="5 6">
    <name type="scientific">Pomacea canaliculata</name>
    <name type="common">Golden apple snail</name>
    <dbReference type="NCBI Taxonomy" id="400727"/>
    <lineage>
        <taxon>Eukaryota</taxon>
        <taxon>Metazoa</taxon>
        <taxon>Spiralia</taxon>
        <taxon>Lophotrochozoa</taxon>
        <taxon>Mollusca</taxon>
        <taxon>Gastropoda</taxon>
        <taxon>Caenogastropoda</taxon>
        <taxon>Architaenioglossa</taxon>
        <taxon>Ampullarioidea</taxon>
        <taxon>Ampullariidae</taxon>
        <taxon>Pomacea</taxon>
    </lineage>
</organism>
<name>A0A2T7PC01_POMCA</name>
<evidence type="ECO:0000313" key="6">
    <source>
        <dbReference type="Proteomes" id="UP000245119"/>
    </source>
</evidence>
<dbReference type="EMBL" id="PZQS01000005">
    <property type="protein sequence ID" value="PVD30941.1"/>
    <property type="molecule type" value="Genomic_DNA"/>
</dbReference>
<feature type="region of interest" description="Disordered" evidence="3">
    <location>
        <begin position="484"/>
        <end position="507"/>
    </location>
</feature>
<reference evidence="5 6" key="1">
    <citation type="submission" date="2018-04" db="EMBL/GenBank/DDBJ databases">
        <title>The genome of golden apple snail Pomacea canaliculata provides insight into stress tolerance and invasive adaptation.</title>
        <authorList>
            <person name="Liu C."/>
            <person name="Liu B."/>
            <person name="Ren Y."/>
            <person name="Zhang Y."/>
            <person name="Wang H."/>
            <person name="Li S."/>
            <person name="Jiang F."/>
            <person name="Yin L."/>
            <person name="Zhang G."/>
            <person name="Qian W."/>
            <person name="Fan W."/>
        </authorList>
    </citation>
    <scope>NUCLEOTIDE SEQUENCE [LARGE SCALE GENOMIC DNA]</scope>
    <source>
        <strain evidence="5">SZHN2017</strain>
        <tissue evidence="5">Muscle</tissue>
    </source>
</reference>
<keyword evidence="2" id="KW-0539">Nucleus</keyword>
<feature type="domain" description="Rad21/Rec8-like protein N-terminal" evidence="4">
    <location>
        <begin position="3"/>
        <end position="88"/>
    </location>
</feature>
<dbReference type="PANTHER" id="PTHR12585:SF27">
    <property type="entry name" value="MEIOTIC RECOMBINATION PROTEIN REC8 HOMOLOG"/>
    <property type="match status" value="1"/>
</dbReference>
<evidence type="ECO:0000259" key="4">
    <source>
        <dbReference type="Pfam" id="PF04825"/>
    </source>
</evidence>
<evidence type="ECO:0000256" key="3">
    <source>
        <dbReference type="SAM" id="MobiDB-lite"/>
    </source>
</evidence>
<gene>
    <name evidence="5" type="ORF">C0Q70_10216</name>
</gene>
<feature type="region of interest" description="Disordered" evidence="3">
    <location>
        <begin position="204"/>
        <end position="242"/>
    </location>
</feature>
<dbReference type="Proteomes" id="UP000245119">
    <property type="component" value="Linkage Group LG5"/>
</dbReference>
<dbReference type="Pfam" id="PF04825">
    <property type="entry name" value="Rad21_Rec8_N"/>
    <property type="match status" value="1"/>
</dbReference>
<feature type="compositionally biased region" description="Basic and acidic residues" evidence="3">
    <location>
        <begin position="208"/>
        <end position="231"/>
    </location>
</feature>
<dbReference type="PANTHER" id="PTHR12585">
    <property type="entry name" value="SCC1 / RAD21 FAMILY MEMBER"/>
    <property type="match status" value="1"/>
</dbReference>
<proteinExistence type="predicted"/>
<dbReference type="GO" id="GO:0006302">
    <property type="term" value="P:double-strand break repair"/>
    <property type="evidence" value="ECO:0007669"/>
    <property type="project" value="TreeGrafter"/>
</dbReference>
<dbReference type="InterPro" id="IPR006910">
    <property type="entry name" value="Rad21_Rec8_N"/>
</dbReference>
<dbReference type="GO" id="GO:0003682">
    <property type="term" value="F:chromatin binding"/>
    <property type="evidence" value="ECO:0007669"/>
    <property type="project" value="TreeGrafter"/>
</dbReference>
<dbReference type="AlphaFoldDB" id="A0A2T7PC01"/>
<keyword evidence="6" id="KW-1185">Reference proteome</keyword>
<feature type="compositionally biased region" description="Basic and acidic residues" evidence="3">
    <location>
        <begin position="426"/>
        <end position="435"/>
    </location>
</feature>
<dbReference type="GO" id="GO:0005634">
    <property type="term" value="C:nucleus"/>
    <property type="evidence" value="ECO:0007669"/>
    <property type="project" value="UniProtKB-SubCell"/>
</dbReference>
<comment type="caution">
    <text evidence="5">The sequence shown here is derived from an EMBL/GenBank/DDBJ whole genome shotgun (WGS) entry which is preliminary data.</text>
</comment>
<dbReference type="OrthoDB" id="10071381at2759"/>
<accession>A0A2T7PC01</accession>
<dbReference type="CDD" id="cd21794">
    <property type="entry name" value="Rad21_Rec8_M_Rec8"/>
    <property type="match status" value="1"/>
</dbReference>
<protein>
    <recommendedName>
        <fullName evidence="4">Rad21/Rec8-like protein N-terminal domain-containing protein</fullName>
    </recommendedName>
</protein>
<sequence length="552" mass="62928">MEATGVRKLPRRQIMSVNIIRTCRDILEKIPTKVPRVPREGELPQTFSLYLSAQLMFGTVCVYKKQQEYLLVDATSFRTRIRLELSSAIADNDLVSVAKPDQITMPDPVKMAGPKQSGFDPYFGLFKDIDVENVQLPEVQGVDEGEEVEFGSPHTVSSMEEITMKEVSEQRGLFETEIPGEKDLPPLEGLELQALTEEYMQAELSPEAPEKIYPMERTPRASSPPREERQPREHRKRRDVADKESAYVLPKRLFREEDLSMVLPPAEAIRRRRRRHRYLRIDKETQMSKEQLRHNMQTGHTTCRAFILPMPMPSDPTKLLKRPGSDALWKEKTLLNLWERNCREGMSETESDKDRPIWSVPELLARRARTEELPEEGSQVLSEEDRGLALQIPEVEERRAQRPSIEIPREISLSRSMTQLAMEISSVRDESKEESLSMSRRTRGLEGLSPRLDTSPLSASARLPSGEQISRMGKMEELEVLPEEMEPGFHSPPSAQTSVESDIASAQEPVKQRVFRARQNGGAACQANRALWAHLYQHTSTKPTLGESDVLP</sequence>
<dbReference type="GO" id="GO:0030893">
    <property type="term" value="C:meiotic cohesin complex"/>
    <property type="evidence" value="ECO:0007669"/>
    <property type="project" value="TreeGrafter"/>
</dbReference>
<dbReference type="STRING" id="400727.A0A2T7PC01"/>
<evidence type="ECO:0000256" key="2">
    <source>
        <dbReference type="ARBA" id="ARBA00023242"/>
    </source>
</evidence>
<evidence type="ECO:0000313" key="5">
    <source>
        <dbReference type="EMBL" id="PVD30941.1"/>
    </source>
</evidence>
<evidence type="ECO:0000256" key="1">
    <source>
        <dbReference type="ARBA" id="ARBA00004123"/>
    </source>
</evidence>
<dbReference type="InterPro" id="IPR039781">
    <property type="entry name" value="Rad21/Rec8-like"/>
</dbReference>
<dbReference type="GO" id="GO:0051177">
    <property type="term" value="P:meiotic sister chromatid cohesion"/>
    <property type="evidence" value="ECO:0007669"/>
    <property type="project" value="TreeGrafter"/>
</dbReference>
<feature type="region of interest" description="Disordered" evidence="3">
    <location>
        <begin position="424"/>
        <end position="461"/>
    </location>
</feature>